<feature type="region of interest" description="Disordered" evidence="1">
    <location>
        <begin position="385"/>
        <end position="470"/>
    </location>
</feature>
<name>A0A6A7BM40_9PLEO</name>
<sequence length="501" mass="54628">MSGAKSLENSQPVQPSQYRNNRPQLSTATSNTSKSDPSAANRLSANFTPDTLMNEQQPSPSVYNPGSSLMGSFDSQADDTYSNSIAYASRHEYMHPATNGANTEHTADHTYPVETAVVAPFNVRPTRGHRRNKMTISNMSDISVPVYSSFRQPLPAFTFGSSAVDIDSPNVVPGPTFKREDGTAYTANPVTNGERDLSTTSDSAIQFFPEFTEPPAEIEYVTRPPEPRRFSTSSTFTVASMSWNPFDSQTLELVYPHSLIHHSGMVDPNSTSPPVVNTDVTQMSWDEVREHYSLDSHLVADEEQGTRVHDFAYAAGAPPVHKHVRFASKSEHAPSAHHEWESEDEGLIDLGDFEPLAHSLSNLLLADLDNEVDIEISGSSTVVMSADVPQSHEQPSETKLKRSSRPLRKTSGSLSNFTGAHAGTTVARTPMSDNQAASSQAGSSNQVQDFQFPAPDPSHRNIITPASPTPVTETAKATKKATKNSFVLRLADQFGKCFGRR</sequence>
<dbReference type="OrthoDB" id="3799887at2759"/>
<organism evidence="2 3">
    <name type="scientific">Plenodomus tracheiphilus IPT5</name>
    <dbReference type="NCBI Taxonomy" id="1408161"/>
    <lineage>
        <taxon>Eukaryota</taxon>
        <taxon>Fungi</taxon>
        <taxon>Dikarya</taxon>
        <taxon>Ascomycota</taxon>
        <taxon>Pezizomycotina</taxon>
        <taxon>Dothideomycetes</taxon>
        <taxon>Pleosporomycetidae</taxon>
        <taxon>Pleosporales</taxon>
        <taxon>Pleosporineae</taxon>
        <taxon>Leptosphaeriaceae</taxon>
        <taxon>Plenodomus</taxon>
    </lineage>
</organism>
<evidence type="ECO:0000313" key="3">
    <source>
        <dbReference type="Proteomes" id="UP000799423"/>
    </source>
</evidence>
<protein>
    <submittedName>
        <fullName evidence="2">Uncharacterized protein</fullName>
    </submittedName>
</protein>
<accession>A0A6A7BM40</accession>
<proteinExistence type="predicted"/>
<evidence type="ECO:0000313" key="2">
    <source>
        <dbReference type="EMBL" id="KAF2855218.1"/>
    </source>
</evidence>
<dbReference type="EMBL" id="MU006291">
    <property type="protein sequence ID" value="KAF2855218.1"/>
    <property type="molecule type" value="Genomic_DNA"/>
</dbReference>
<evidence type="ECO:0000256" key="1">
    <source>
        <dbReference type="SAM" id="MobiDB-lite"/>
    </source>
</evidence>
<feature type="region of interest" description="Disordered" evidence="1">
    <location>
        <begin position="1"/>
        <end position="75"/>
    </location>
</feature>
<feature type="compositionally biased region" description="Polar residues" evidence="1">
    <location>
        <begin position="7"/>
        <end position="75"/>
    </location>
</feature>
<dbReference type="AlphaFoldDB" id="A0A6A7BM40"/>
<feature type="region of interest" description="Disordered" evidence="1">
    <location>
        <begin position="173"/>
        <end position="197"/>
    </location>
</feature>
<gene>
    <name evidence="2" type="ORF">T440DRAFT_514249</name>
</gene>
<dbReference type="Proteomes" id="UP000799423">
    <property type="component" value="Unassembled WGS sequence"/>
</dbReference>
<feature type="compositionally biased region" description="Low complexity" evidence="1">
    <location>
        <begin position="432"/>
        <end position="446"/>
    </location>
</feature>
<keyword evidence="3" id="KW-1185">Reference proteome</keyword>
<reference evidence="2" key="1">
    <citation type="submission" date="2020-01" db="EMBL/GenBank/DDBJ databases">
        <authorList>
            <consortium name="DOE Joint Genome Institute"/>
            <person name="Haridas S."/>
            <person name="Albert R."/>
            <person name="Binder M."/>
            <person name="Bloem J."/>
            <person name="Labutti K."/>
            <person name="Salamov A."/>
            <person name="Andreopoulos B."/>
            <person name="Baker S.E."/>
            <person name="Barry K."/>
            <person name="Bills G."/>
            <person name="Bluhm B.H."/>
            <person name="Cannon C."/>
            <person name="Castanera R."/>
            <person name="Culley D.E."/>
            <person name="Daum C."/>
            <person name="Ezra D."/>
            <person name="Gonzalez J.B."/>
            <person name="Henrissat B."/>
            <person name="Kuo A."/>
            <person name="Liang C."/>
            <person name="Lipzen A."/>
            <person name="Lutzoni F."/>
            <person name="Magnuson J."/>
            <person name="Mondo S."/>
            <person name="Nolan M."/>
            <person name="Ohm R."/>
            <person name="Pangilinan J."/>
            <person name="Park H.-J."/>
            <person name="Ramirez L."/>
            <person name="Alfaro M."/>
            <person name="Sun H."/>
            <person name="Tritt A."/>
            <person name="Yoshinaga Y."/>
            <person name="Zwiers L.-H."/>
            <person name="Turgeon B.G."/>
            <person name="Goodwin S.B."/>
            <person name="Spatafora J.W."/>
            <person name="Crous P.W."/>
            <person name="Grigoriev I.V."/>
        </authorList>
    </citation>
    <scope>NUCLEOTIDE SEQUENCE</scope>
    <source>
        <strain evidence="2">IPT5</strain>
    </source>
</reference>